<name>A0A061RGN5_9CHLO</name>
<gene>
    <name evidence="2" type="ORF">TSPGSL018_5854</name>
</gene>
<dbReference type="PANTHER" id="PTHR31065:SF1">
    <property type="entry name" value="OS09G0116050 PROTEIN"/>
    <property type="match status" value="1"/>
</dbReference>
<organism evidence="2">
    <name type="scientific">Tetraselmis sp. GSL018</name>
    <dbReference type="NCBI Taxonomy" id="582737"/>
    <lineage>
        <taxon>Eukaryota</taxon>
        <taxon>Viridiplantae</taxon>
        <taxon>Chlorophyta</taxon>
        <taxon>core chlorophytes</taxon>
        <taxon>Chlorodendrophyceae</taxon>
        <taxon>Chlorodendrales</taxon>
        <taxon>Chlorodendraceae</taxon>
        <taxon>Tetraselmis</taxon>
    </lineage>
</organism>
<evidence type="ECO:0000256" key="1">
    <source>
        <dbReference type="SAM" id="MobiDB-lite"/>
    </source>
</evidence>
<protein>
    <submittedName>
        <fullName evidence="2">Platz transcription factor family protein isoform 1</fullName>
    </submittedName>
</protein>
<feature type="region of interest" description="Disordered" evidence="1">
    <location>
        <begin position="157"/>
        <end position="196"/>
    </location>
</feature>
<feature type="compositionally biased region" description="Polar residues" evidence="1">
    <location>
        <begin position="173"/>
        <end position="192"/>
    </location>
</feature>
<proteinExistence type="predicted"/>
<dbReference type="Pfam" id="PF04640">
    <property type="entry name" value="PLATZ"/>
    <property type="match status" value="1"/>
</dbReference>
<sequence>MLHQSRLPSIQSCRGRSAVWLDVLTSTNTRFFQSCSRCSGAGRDVTINYFCLHCADPAGFCSKCSHLHESHDILQVRRSSFIRVSDLQEVTDVSGIQTYMINSSRVIFVKQRPQPRPSTSAISCLCCNRQLQDSAKFCSLRCKLECGEGHEVASRSQPCSKQKRRMEQDDDSSQSQPLAAQAPDTPSNSEQGIDNYLSDPAMDAFLIRCYEPKASQKRRRKYVPCRSPLE</sequence>
<dbReference type="EMBL" id="GBEZ01016602">
    <property type="protein sequence ID" value="JAC69661.1"/>
    <property type="molecule type" value="Transcribed_RNA"/>
</dbReference>
<evidence type="ECO:0000313" key="2">
    <source>
        <dbReference type="EMBL" id="JAC69661.1"/>
    </source>
</evidence>
<dbReference type="InterPro" id="IPR006734">
    <property type="entry name" value="PLATZ"/>
</dbReference>
<accession>A0A061RGN5</accession>
<reference evidence="2" key="1">
    <citation type="submission" date="2014-05" db="EMBL/GenBank/DDBJ databases">
        <title>The transcriptome of the halophilic microalga Tetraselmis sp. GSL018 isolated from the Great Salt Lake, Utah.</title>
        <authorList>
            <person name="Jinkerson R.E."/>
            <person name="D'Adamo S."/>
            <person name="Posewitz M.C."/>
        </authorList>
    </citation>
    <scope>NUCLEOTIDE SEQUENCE</scope>
    <source>
        <strain evidence="2">GSL018</strain>
    </source>
</reference>
<dbReference type="PANTHER" id="PTHR31065">
    <property type="entry name" value="PLATZ TRANSCRIPTION FACTOR FAMILY PROTEIN"/>
    <property type="match status" value="1"/>
</dbReference>
<dbReference type="AlphaFoldDB" id="A0A061RGN5"/>